<organism evidence="4 5">
    <name type="scientific">Papaver somniferum</name>
    <name type="common">Opium poppy</name>
    <dbReference type="NCBI Taxonomy" id="3469"/>
    <lineage>
        <taxon>Eukaryota</taxon>
        <taxon>Viridiplantae</taxon>
        <taxon>Streptophyta</taxon>
        <taxon>Embryophyta</taxon>
        <taxon>Tracheophyta</taxon>
        <taxon>Spermatophyta</taxon>
        <taxon>Magnoliopsida</taxon>
        <taxon>Ranunculales</taxon>
        <taxon>Papaveraceae</taxon>
        <taxon>Papaveroideae</taxon>
        <taxon>Papaver</taxon>
    </lineage>
</organism>
<dbReference type="OrthoDB" id="687122at2759"/>
<dbReference type="Proteomes" id="UP000316621">
    <property type="component" value="Chromosome 5"/>
</dbReference>
<dbReference type="InterPro" id="IPR001810">
    <property type="entry name" value="F-box_dom"/>
</dbReference>
<dbReference type="Gramene" id="RZC62552">
    <property type="protein sequence ID" value="RZC62552"/>
    <property type="gene ID" value="C5167_024324"/>
</dbReference>
<name>A0A4Y7JR97_PAPSO</name>
<feature type="region of interest" description="Disordered" evidence="1">
    <location>
        <begin position="1"/>
        <end position="55"/>
    </location>
</feature>
<proteinExistence type="predicted"/>
<dbReference type="SUPFAM" id="SSF81383">
    <property type="entry name" value="F-box domain"/>
    <property type="match status" value="1"/>
</dbReference>
<dbReference type="EMBL" id="CM010719">
    <property type="protein sequence ID" value="RZC62552.1"/>
    <property type="molecule type" value="Genomic_DNA"/>
</dbReference>
<evidence type="ECO:0000256" key="1">
    <source>
        <dbReference type="SAM" id="MobiDB-lite"/>
    </source>
</evidence>
<dbReference type="InterPro" id="IPR017451">
    <property type="entry name" value="F-box-assoc_interact_dom"/>
</dbReference>
<feature type="compositionally biased region" description="Basic residues" evidence="1">
    <location>
        <begin position="16"/>
        <end position="29"/>
    </location>
</feature>
<dbReference type="Gene3D" id="1.20.1280.50">
    <property type="match status" value="1"/>
</dbReference>
<dbReference type="CDD" id="cd22157">
    <property type="entry name" value="F-box_AtFBW1-like"/>
    <property type="match status" value="1"/>
</dbReference>
<dbReference type="NCBIfam" id="TIGR01640">
    <property type="entry name" value="F_box_assoc_1"/>
    <property type="match status" value="1"/>
</dbReference>
<reference evidence="4 5" key="1">
    <citation type="journal article" date="2018" name="Science">
        <title>The opium poppy genome and morphinan production.</title>
        <authorList>
            <person name="Guo L."/>
            <person name="Winzer T."/>
            <person name="Yang X."/>
            <person name="Li Y."/>
            <person name="Ning Z."/>
            <person name="He Z."/>
            <person name="Teodor R."/>
            <person name="Lu Y."/>
            <person name="Bowser T.A."/>
            <person name="Graham I.A."/>
            <person name="Ye K."/>
        </authorList>
    </citation>
    <scope>NUCLEOTIDE SEQUENCE [LARGE SCALE GENOMIC DNA]</scope>
    <source>
        <strain evidence="5">cv. HN1</strain>
        <tissue evidence="4">Leaves</tissue>
    </source>
</reference>
<dbReference type="OMA" id="RWTENTI"/>
<dbReference type="PANTHER" id="PTHR31111:SF136">
    <property type="entry name" value="F-BOX ASSOCIATED DOMAIN-CONTAINING PROTEIN"/>
    <property type="match status" value="1"/>
</dbReference>
<feature type="compositionally biased region" description="Polar residues" evidence="1">
    <location>
        <begin position="32"/>
        <end position="45"/>
    </location>
</feature>
<evidence type="ECO:0000313" key="4">
    <source>
        <dbReference type="EMBL" id="RZC62552.1"/>
    </source>
</evidence>
<feature type="domain" description="F-box" evidence="2">
    <location>
        <begin position="162"/>
        <end position="191"/>
    </location>
</feature>
<evidence type="ECO:0000259" key="2">
    <source>
        <dbReference type="Pfam" id="PF00646"/>
    </source>
</evidence>
<dbReference type="InterPro" id="IPR036047">
    <property type="entry name" value="F-box-like_dom_sf"/>
</dbReference>
<dbReference type="InterPro" id="IPR013187">
    <property type="entry name" value="F-box-assoc_dom_typ3"/>
</dbReference>
<accession>A0A4Y7JR97</accession>
<protein>
    <submittedName>
        <fullName evidence="4">Uncharacterized protein</fullName>
    </submittedName>
</protein>
<dbReference type="PANTHER" id="PTHR31111">
    <property type="entry name" value="BNAA05G37150D PROTEIN-RELATED"/>
    <property type="match status" value="1"/>
</dbReference>
<sequence length="570" mass="64653">MAFSSPLGLGAQLIGGRRRRRPHSKKKVVKGNNLSSNISRFQTHGHSQKKKNESEVDIKTATSRFQLKPHGHSQKQKNELEVDIKTATSRFQLKPHGHSQKKKNELEVDIKTASSSFQLKPHGQKRKQQFQAEIKEKKGRGNGCVNFSSTSIFNFNDNQEDVIAREILSWLPVKCLIRFKSVCKYWFSVIEEDVGFISLHLERSRARPCLLVANSIDNRSKYEFMTASLVFGDKGAISAAKFHTIREIEFGGPDLMLKPVFGLIGFFGEIRDDPGVCIFNLSTRKMTPWIVSNLLRDVRRQDLEASNKIAMATCTLGYDPISKEHKVVGIWRSSQPSYVVCEVLTVGDNEWRRIDEVPPHDIELHGSSVYINGSIYYTTKFLGMFEAGEKEKKFIVGFDVGSEKFRAIRVPSYIFEQPENYNFRFYHIMLLELNGRLGLFSILEKSGYTPKLWVLNEDRNRKNSRNSWTEVSIQLPYTLGGGRCDFACDPVPGTNQLILTSYLKTSGCKISESTCHSYNWKKKTFNAIDFSGISSAPCFSSASTVGSFFESLFPIQKRSYRGSGVDELDC</sequence>
<gene>
    <name evidence="4" type="ORF">C5167_024324</name>
</gene>
<evidence type="ECO:0000259" key="3">
    <source>
        <dbReference type="Pfam" id="PF08268"/>
    </source>
</evidence>
<evidence type="ECO:0000313" key="5">
    <source>
        <dbReference type="Proteomes" id="UP000316621"/>
    </source>
</evidence>
<keyword evidence="5" id="KW-1185">Reference proteome</keyword>
<feature type="domain" description="F-box associated beta-propeller type 3" evidence="3">
    <location>
        <begin position="256"/>
        <end position="536"/>
    </location>
</feature>
<dbReference type="Pfam" id="PF00646">
    <property type="entry name" value="F-box"/>
    <property type="match status" value="1"/>
</dbReference>
<dbReference type="Pfam" id="PF08268">
    <property type="entry name" value="FBA_3"/>
    <property type="match status" value="1"/>
</dbReference>
<dbReference type="AlphaFoldDB" id="A0A4Y7JR97"/>